<feature type="short sequence motif" description="HXXXXD motif" evidence="14">
    <location>
        <begin position="320"/>
        <end position="325"/>
    </location>
</feature>
<dbReference type="InterPro" id="IPR022284">
    <property type="entry name" value="GPAT/DHAPAT"/>
</dbReference>
<dbReference type="InterPro" id="IPR002123">
    <property type="entry name" value="Plipid/glycerol_acylTrfase"/>
</dbReference>
<dbReference type="GO" id="GO:0005886">
    <property type="term" value="C:plasma membrane"/>
    <property type="evidence" value="ECO:0007669"/>
    <property type="project" value="UniProtKB-SubCell"/>
</dbReference>
<evidence type="ECO:0000256" key="8">
    <source>
        <dbReference type="ARBA" id="ARBA00022679"/>
    </source>
</evidence>
<keyword evidence="8 14" id="KW-0808">Transferase</keyword>
<comment type="subcellular location">
    <subcellularLocation>
        <location evidence="1 14">Cell membrane</location>
        <topology evidence="1 14">Peripheral membrane protein</topology>
        <orientation evidence="1 14">Cytoplasmic side</orientation>
    </subcellularLocation>
</comment>
<dbReference type="SUPFAM" id="SSF69593">
    <property type="entry name" value="Glycerol-3-phosphate (1)-acyltransferase"/>
    <property type="match status" value="1"/>
</dbReference>
<dbReference type="InterPro" id="IPR028354">
    <property type="entry name" value="GPAT_PlsB"/>
</dbReference>
<evidence type="ECO:0000256" key="10">
    <source>
        <dbReference type="ARBA" id="ARBA00023209"/>
    </source>
</evidence>
<dbReference type="PIRSF" id="PIRSF000437">
    <property type="entry name" value="GPAT_DHAPAT"/>
    <property type="match status" value="1"/>
</dbReference>
<keyword evidence="10 14" id="KW-0594">Phospholipid biosynthesis</keyword>
<comment type="catalytic activity">
    <reaction evidence="13 14">
        <text>sn-glycerol 3-phosphate + an acyl-CoA = a 1-acyl-sn-glycero-3-phosphate + CoA</text>
        <dbReference type="Rhea" id="RHEA:15325"/>
        <dbReference type="ChEBI" id="CHEBI:57287"/>
        <dbReference type="ChEBI" id="CHEBI:57597"/>
        <dbReference type="ChEBI" id="CHEBI:57970"/>
        <dbReference type="ChEBI" id="CHEBI:58342"/>
        <dbReference type="EC" id="2.3.1.15"/>
    </reaction>
</comment>
<sequence length="855" mass="96814">MSKSGFGQLYRRLSSKLLDLVVTPHVIGEVPGKSPAEEQELAEVNKKITCYVLQNYSRSNALIVDAETRRLQLAPALDPLVIAEHKEKASVLFLQHHDEKNLLNPPAHNFPPRLLRLIELLDQYPQYDIELVPVTVLWGRSPDKEDSWFKLLFTDTWATPGKVKQLVNIGLHGRETYLEFHEGQSLRTLVEYAKENYPNLSAATYIISTLNDYLDCQREVVLGPDLSDRRNVMQSLIKSRDVQEAIRRESIRGKISMLEAERRAIGYLNEIVSDYSASAVRFADMALTRLWTQLYDGVEVHNFNTVRELAKDYEIIYTPCHRSHIDYLLLSYVIYKRGLMVPYIAAGDNLNMPFVGQLLRGGGAFFIRRSFRGNALYTSVFKEYLYSILSRNTPLEYFIEGGRSRTGRLLPPKTGMLAMTVHSHLRGRAKPIAFVPTYIGYERLMEGATYVGEMQGKPKEAESIFGILQTLRKIERIFGKVHVNFGEPVFLDDLLKQHGAENIVIEKNDDPVPAAVSEAINSSAVAILENINRAVVINPVSLLSLILLATPKHTLDEEVCIKQLDAYRRLASALPYDERTQVTPLSGKEIIAYGLKLKLIKRVQHVLGDIIAIEDNQAVLLTYFRNNILHSFVLPSLVASLVEHNGKISRGDLISVIRTLYPFLKAELFLKWNTDELKEQICQNADALIQGGLMSQDEEGNLLSSAPNTEEHNQLVVLAAPVKQSLERYYMTLALITQRGSGTISAKQVEDLSHLLGQRLSVLYEFNSPEFFDKALFQSFIKVLTQQEYIRTNENGLIEFDAGFSNMAEGAKLVLDEVTLQMLHHITDFSDEELQEALNAVAAQQAKRRLMRKRK</sequence>
<evidence type="ECO:0000256" key="6">
    <source>
        <dbReference type="ARBA" id="ARBA00013432"/>
    </source>
</evidence>
<dbReference type="EC" id="2.3.1.15" evidence="5 14"/>
<dbReference type="CDD" id="cd07993">
    <property type="entry name" value="LPLAT_DHAPAT-like"/>
    <property type="match status" value="1"/>
</dbReference>
<comment type="caution">
    <text evidence="16">The sequence shown here is derived from an EMBL/GenBank/DDBJ whole genome shotgun (WGS) entry which is preliminary data.</text>
</comment>
<keyword evidence="7 14" id="KW-1003">Cell membrane</keyword>
<dbReference type="PANTHER" id="PTHR12563">
    <property type="entry name" value="GLYCEROL-3-PHOSPHATE ACYLTRANSFERASE"/>
    <property type="match status" value="1"/>
</dbReference>
<comment type="pathway">
    <text evidence="3">Lipid metabolism.</text>
</comment>
<gene>
    <name evidence="14 16" type="primary">plsB</name>
    <name evidence="16" type="ORF">FHY67_11665</name>
</gene>
<evidence type="ECO:0000256" key="11">
    <source>
        <dbReference type="ARBA" id="ARBA00023264"/>
    </source>
</evidence>
<proteinExistence type="inferred from homology"/>
<keyword evidence="11 14" id="KW-1208">Phospholipid metabolism</keyword>
<feature type="domain" description="Phospholipid/glycerol acyltransferase" evidence="15">
    <location>
        <begin position="315"/>
        <end position="442"/>
    </location>
</feature>
<dbReference type="NCBIfam" id="NF003441">
    <property type="entry name" value="PRK04974.1"/>
    <property type="match status" value="1"/>
</dbReference>
<evidence type="ECO:0000256" key="3">
    <source>
        <dbReference type="ARBA" id="ARBA00005189"/>
    </source>
</evidence>
<dbReference type="RefSeq" id="WP_005024417.1">
    <property type="nucleotide sequence ID" value="NZ_BKVS01000001.1"/>
</dbReference>
<dbReference type="GO" id="GO:0016024">
    <property type="term" value="P:CDP-diacylglycerol biosynthetic process"/>
    <property type="evidence" value="ECO:0007669"/>
    <property type="project" value="UniProtKB-UniRule"/>
</dbReference>
<evidence type="ECO:0000259" key="15">
    <source>
        <dbReference type="SMART" id="SM00563"/>
    </source>
</evidence>
<protein>
    <recommendedName>
        <fullName evidence="6 14">Glycerol-3-phosphate acyltransferase</fullName>
        <shortName evidence="14">GPAT</shortName>
        <ecNumber evidence="5 14">2.3.1.15</ecNumber>
    </recommendedName>
</protein>
<evidence type="ECO:0000256" key="2">
    <source>
        <dbReference type="ARBA" id="ARBA00004765"/>
    </source>
</evidence>
<dbReference type="SMART" id="SM00563">
    <property type="entry name" value="PlsC"/>
    <property type="match status" value="1"/>
</dbReference>
<evidence type="ECO:0000256" key="1">
    <source>
        <dbReference type="ARBA" id="ARBA00004413"/>
    </source>
</evidence>
<dbReference type="GO" id="GO:0004366">
    <property type="term" value="F:glycerol-3-phosphate O-acyltransferase activity"/>
    <property type="evidence" value="ECO:0007669"/>
    <property type="project" value="UniProtKB-UniRule"/>
</dbReference>
<dbReference type="Proteomes" id="UP000314285">
    <property type="component" value="Unassembled WGS sequence"/>
</dbReference>
<evidence type="ECO:0000313" key="17">
    <source>
        <dbReference type="Proteomes" id="UP000314285"/>
    </source>
</evidence>
<evidence type="ECO:0000256" key="14">
    <source>
        <dbReference type="HAMAP-Rule" id="MF_00393"/>
    </source>
</evidence>
<evidence type="ECO:0000256" key="7">
    <source>
        <dbReference type="ARBA" id="ARBA00022475"/>
    </source>
</evidence>
<dbReference type="PIRSF" id="PIRSF500064">
    <property type="entry name" value="GPAT"/>
    <property type="match status" value="1"/>
</dbReference>
<evidence type="ECO:0000256" key="13">
    <source>
        <dbReference type="ARBA" id="ARBA00048427"/>
    </source>
</evidence>
<keyword evidence="12 14" id="KW-0012">Acyltransferase</keyword>
<keyword evidence="14" id="KW-0443">Lipid metabolism</keyword>
<dbReference type="InterPro" id="IPR045520">
    <property type="entry name" value="GPAT/DHAPAT_C"/>
</dbReference>
<keyword evidence="9 14" id="KW-0472">Membrane</keyword>
<dbReference type="NCBIfam" id="TIGR03703">
    <property type="entry name" value="plsB"/>
    <property type="match status" value="1"/>
</dbReference>
<evidence type="ECO:0000256" key="5">
    <source>
        <dbReference type="ARBA" id="ARBA00013113"/>
    </source>
</evidence>
<dbReference type="InterPro" id="IPR041728">
    <property type="entry name" value="GPAT/DHAPAT_LPLAT"/>
</dbReference>
<dbReference type="Pfam" id="PF01553">
    <property type="entry name" value="Acyltransferase"/>
    <property type="match status" value="1"/>
</dbReference>
<dbReference type="EMBL" id="VFBM01000010">
    <property type="protein sequence ID" value="TNX86539.1"/>
    <property type="molecule type" value="Genomic_DNA"/>
</dbReference>
<dbReference type="AlphaFoldDB" id="A0A8H2PQX9"/>
<keyword evidence="14" id="KW-0444">Lipid biosynthesis</keyword>
<name>A0A8H2PQX9_ACIRA</name>
<evidence type="ECO:0000313" key="16">
    <source>
        <dbReference type="EMBL" id="TNX86539.1"/>
    </source>
</evidence>
<dbReference type="GO" id="GO:0006631">
    <property type="term" value="P:fatty acid metabolic process"/>
    <property type="evidence" value="ECO:0007669"/>
    <property type="project" value="TreeGrafter"/>
</dbReference>
<dbReference type="PANTHER" id="PTHR12563:SF17">
    <property type="entry name" value="DIHYDROXYACETONE PHOSPHATE ACYLTRANSFERASE"/>
    <property type="match status" value="1"/>
</dbReference>
<organism evidence="16 17">
    <name type="scientific">Acinetobacter radioresistens</name>
    <dbReference type="NCBI Taxonomy" id="40216"/>
    <lineage>
        <taxon>Bacteria</taxon>
        <taxon>Pseudomonadati</taxon>
        <taxon>Pseudomonadota</taxon>
        <taxon>Gammaproteobacteria</taxon>
        <taxon>Moraxellales</taxon>
        <taxon>Moraxellaceae</taxon>
        <taxon>Acinetobacter</taxon>
    </lineage>
</organism>
<dbReference type="HAMAP" id="MF_00393">
    <property type="entry name" value="Glyc3P_acyltrans"/>
    <property type="match status" value="1"/>
</dbReference>
<evidence type="ECO:0000256" key="4">
    <source>
        <dbReference type="ARBA" id="ARBA00007937"/>
    </source>
</evidence>
<dbReference type="KEGG" id="arj:DOM24_12785"/>
<comment type="pathway">
    <text evidence="2 14">Phospholipid metabolism; CDP-diacylglycerol biosynthesis; CDP-diacylglycerol from sn-glycerol 3-phosphate: step 1/3.</text>
</comment>
<dbReference type="GeneID" id="56306972"/>
<evidence type="ECO:0000256" key="12">
    <source>
        <dbReference type="ARBA" id="ARBA00023315"/>
    </source>
</evidence>
<dbReference type="Pfam" id="PF19277">
    <property type="entry name" value="GPAT_C"/>
    <property type="match status" value="1"/>
</dbReference>
<dbReference type="UniPathway" id="UPA00557">
    <property type="reaction ID" value="UER00612"/>
</dbReference>
<evidence type="ECO:0000256" key="9">
    <source>
        <dbReference type="ARBA" id="ARBA00023136"/>
    </source>
</evidence>
<accession>A0A8H2PQX9</accession>
<reference evidence="16 17" key="1">
    <citation type="submission" date="2019-06" db="EMBL/GenBank/DDBJ databases">
        <title>Genome of Acinetobacter radioresistens APH1, a phenol degrading strain.</title>
        <authorList>
            <person name="Liu Y."/>
        </authorList>
    </citation>
    <scope>NUCLEOTIDE SEQUENCE [LARGE SCALE GENOMIC DNA]</scope>
    <source>
        <strain evidence="16 17">APH1</strain>
    </source>
</reference>
<comment type="domain">
    <text evidence="14">The HXXXXD motif is essential for acyltransferase activity and may constitute the binding site for the phosphate moiety of the glycerol-3-phosphate.</text>
</comment>
<comment type="similarity">
    <text evidence="4 14">Belongs to the GPAT/DAPAT family.</text>
</comment>